<dbReference type="PANTHER" id="PTHR36508:SF1">
    <property type="entry name" value="PROTEIN SLYX"/>
    <property type="match status" value="1"/>
</dbReference>
<dbReference type="Gene3D" id="1.20.5.300">
    <property type="match status" value="1"/>
</dbReference>
<gene>
    <name evidence="2" type="ORF">ACFOOR_14385</name>
</gene>
<evidence type="ECO:0000256" key="1">
    <source>
        <dbReference type="SAM" id="MobiDB-lite"/>
    </source>
</evidence>
<reference evidence="3" key="1">
    <citation type="journal article" date="2019" name="Int. J. Syst. Evol. Microbiol.">
        <title>The Global Catalogue of Microorganisms (GCM) 10K type strain sequencing project: providing services to taxonomists for standard genome sequencing and annotation.</title>
        <authorList>
            <consortium name="The Broad Institute Genomics Platform"/>
            <consortium name="The Broad Institute Genome Sequencing Center for Infectious Disease"/>
            <person name="Wu L."/>
            <person name="Ma J."/>
        </authorList>
    </citation>
    <scope>NUCLEOTIDE SEQUENCE [LARGE SCALE GENOMIC DNA]</scope>
    <source>
        <strain evidence="3">KCTC 52487</strain>
    </source>
</reference>
<dbReference type="EMBL" id="JBHRSV010000028">
    <property type="protein sequence ID" value="MFC2927292.1"/>
    <property type="molecule type" value="Genomic_DNA"/>
</dbReference>
<sequence>MSDTTSRLDALESHVAEQQRAIDDLSDVVARQQREIDRLTRALEQSHARLGALEDNMPAPPASEKPPHW</sequence>
<keyword evidence="3" id="KW-1185">Reference proteome</keyword>
<proteinExistence type="predicted"/>
<evidence type="ECO:0000313" key="3">
    <source>
        <dbReference type="Proteomes" id="UP001595379"/>
    </source>
</evidence>
<dbReference type="Proteomes" id="UP001595379">
    <property type="component" value="Unassembled WGS sequence"/>
</dbReference>
<feature type="compositionally biased region" description="Pro residues" evidence="1">
    <location>
        <begin position="58"/>
        <end position="69"/>
    </location>
</feature>
<protein>
    <submittedName>
        <fullName evidence="2">SlyX family protein</fullName>
    </submittedName>
</protein>
<accession>A0ABV7A0W1</accession>
<evidence type="ECO:0000313" key="2">
    <source>
        <dbReference type="EMBL" id="MFC2927292.1"/>
    </source>
</evidence>
<dbReference type="RefSeq" id="WP_343163279.1">
    <property type="nucleotide sequence ID" value="NZ_JBHRSV010000028.1"/>
</dbReference>
<dbReference type="InterPro" id="IPR007236">
    <property type="entry name" value="SlyX"/>
</dbReference>
<dbReference type="Pfam" id="PF04102">
    <property type="entry name" value="SlyX"/>
    <property type="match status" value="1"/>
</dbReference>
<organism evidence="2 3">
    <name type="scientific">Hyphobacterium vulgare</name>
    <dbReference type="NCBI Taxonomy" id="1736751"/>
    <lineage>
        <taxon>Bacteria</taxon>
        <taxon>Pseudomonadati</taxon>
        <taxon>Pseudomonadota</taxon>
        <taxon>Alphaproteobacteria</taxon>
        <taxon>Maricaulales</taxon>
        <taxon>Maricaulaceae</taxon>
        <taxon>Hyphobacterium</taxon>
    </lineage>
</organism>
<dbReference type="PANTHER" id="PTHR36508">
    <property type="entry name" value="PROTEIN SLYX"/>
    <property type="match status" value="1"/>
</dbReference>
<feature type="region of interest" description="Disordered" evidence="1">
    <location>
        <begin position="47"/>
        <end position="69"/>
    </location>
</feature>
<comment type="caution">
    <text evidence="2">The sequence shown here is derived from an EMBL/GenBank/DDBJ whole genome shotgun (WGS) entry which is preliminary data.</text>
</comment>
<name>A0ABV7A0W1_9PROT</name>